<evidence type="ECO:0000256" key="1">
    <source>
        <dbReference type="SAM" id="Phobius"/>
    </source>
</evidence>
<dbReference type="NCBIfam" id="NF041635">
    <property type="entry name" value="STM3941_fam"/>
    <property type="match status" value="1"/>
</dbReference>
<proteinExistence type="predicted"/>
<evidence type="ECO:0000313" key="3">
    <source>
        <dbReference type="Proteomes" id="UP000198951"/>
    </source>
</evidence>
<organism evidence="2 3">
    <name type="scientific">Flavobacterium gillisiae</name>
    <dbReference type="NCBI Taxonomy" id="150146"/>
    <lineage>
        <taxon>Bacteria</taxon>
        <taxon>Pseudomonadati</taxon>
        <taxon>Bacteroidota</taxon>
        <taxon>Flavobacteriia</taxon>
        <taxon>Flavobacteriales</taxon>
        <taxon>Flavobacteriaceae</taxon>
        <taxon>Flavobacterium</taxon>
    </lineage>
</organism>
<dbReference type="OrthoDB" id="6028159at2"/>
<dbReference type="EMBL" id="FNRD01000008">
    <property type="protein sequence ID" value="SEA76909.1"/>
    <property type="molecule type" value="Genomic_DNA"/>
</dbReference>
<dbReference type="AlphaFoldDB" id="A0A1H4DWN0"/>
<dbReference type="InterPro" id="IPR048136">
    <property type="entry name" value="STM3941-like"/>
</dbReference>
<keyword evidence="3" id="KW-1185">Reference proteome</keyword>
<keyword evidence="1" id="KW-0812">Transmembrane</keyword>
<feature type="transmembrane region" description="Helical" evidence="1">
    <location>
        <begin position="47"/>
        <end position="68"/>
    </location>
</feature>
<reference evidence="3" key="1">
    <citation type="submission" date="2016-10" db="EMBL/GenBank/DDBJ databases">
        <authorList>
            <person name="Varghese N."/>
            <person name="Submissions S."/>
        </authorList>
    </citation>
    <scope>NUCLEOTIDE SEQUENCE [LARGE SCALE GENOMIC DNA]</scope>
    <source>
        <strain evidence="3">DSM 22376</strain>
    </source>
</reference>
<protein>
    <submittedName>
        <fullName evidence="2">Uncharacterized protein</fullName>
    </submittedName>
</protein>
<dbReference type="RefSeq" id="WP_091090488.1">
    <property type="nucleotide sequence ID" value="NZ_FNRD01000008.1"/>
</dbReference>
<evidence type="ECO:0000313" key="2">
    <source>
        <dbReference type="EMBL" id="SEA76909.1"/>
    </source>
</evidence>
<accession>A0A1H4DWN0</accession>
<keyword evidence="1" id="KW-1133">Transmembrane helix</keyword>
<keyword evidence="1" id="KW-0472">Membrane</keyword>
<sequence length="179" mass="20401">MTKIEIPLSKKKMFLALLGSLIFALLGMAFILNPEKFVSYIFRNAELIRISGIAAIIFSTLCILYISIKLFDKKPGLTIDQKGITDNSNYNKVGLIEWNEIIGIRTEQVMSTKFLLIDVRNPEKFIKNASTIKALLMKANMKMYNTPLSVSSTALKYSFENLENLIETEFEKYKEKPNS</sequence>
<gene>
    <name evidence="2" type="ORF">SAMN05443667_108153</name>
</gene>
<name>A0A1H4DWN0_9FLAO</name>
<dbReference type="Proteomes" id="UP000198951">
    <property type="component" value="Unassembled WGS sequence"/>
</dbReference>